<dbReference type="InterPro" id="IPR052159">
    <property type="entry name" value="Competence_DNA_uptake"/>
</dbReference>
<dbReference type="InterPro" id="IPR004477">
    <property type="entry name" value="ComEC_N"/>
</dbReference>
<dbReference type="PANTHER" id="PTHR30619:SF1">
    <property type="entry name" value="RECOMBINATION PROTEIN 2"/>
    <property type="match status" value="1"/>
</dbReference>
<reference evidence="8" key="1">
    <citation type="journal article" date="2014" name="Int. J. Syst. Evol. Microbiol.">
        <title>Complete genome sequence of Corynebacterium casei LMG S-19264T (=DSM 44701T), isolated from a smear-ripened cheese.</title>
        <authorList>
            <consortium name="US DOE Joint Genome Institute (JGI-PGF)"/>
            <person name="Walter F."/>
            <person name="Albersmeier A."/>
            <person name="Kalinowski J."/>
            <person name="Ruckert C."/>
        </authorList>
    </citation>
    <scope>NUCLEOTIDE SEQUENCE</scope>
    <source>
        <strain evidence="8">CGMCC 1.12698</strain>
    </source>
</reference>
<feature type="transmembrane region" description="Helical" evidence="6">
    <location>
        <begin position="218"/>
        <end position="236"/>
    </location>
</feature>
<feature type="transmembrane region" description="Helical" evidence="6">
    <location>
        <begin position="141"/>
        <end position="166"/>
    </location>
</feature>
<dbReference type="GO" id="GO:0030420">
    <property type="term" value="P:establishment of competence for transformation"/>
    <property type="evidence" value="ECO:0007669"/>
    <property type="project" value="InterPro"/>
</dbReference>
<dbReference type="Proteomes" id="UP000605259">
    <property type="component" value="Unassembled WGS sequence"/>
</dbReference>
<keyword evidence="3 6" id="KW-0812">Transmembrane</keyword>
<evidence type="ECO:0000256" key="4">
    <source>
        <dbReference type="ARBA" id="ARBA00022989"/>
    </source>
</evidence>
<protein>
    <submittedName>
        <fullName evidence="8">DNA internalization-related competence protein ComEC/Rec2</fullName>
    </submittedName>
</protein>
<feature type="domain" description="Metallo-beta-lactamase" evidence="7">
    <location>
        <begin position="422"/>
        <end position="632"/>
    </location>
</feature>
<organism evidence="8 9">
    <name type="scientific">Priestia taiwanensis</name>
    <dbReference type="NCBI Taxonomy" id="1347902"/>
    <lineage>
        <taxon>Bacteria</taxon>
        <taxon>Bacillati</taxon>
        <taxon>Bacillota</taxon>
        <taxon>Bacilli</taxon>
        <taxon>Bacillales</taxon>
        <taxon>Bacillaceae</taxon>
        <taxon>Priestia</taxon>
    </lineage>
</organism>
<dbReference type="SMART" id="SM00849">
    <property type="entry name" value="Lactamase_B"/>
    <property type="match status" value="1"/>
</dbReference>
<dbReference type="SUPFAM" id="SSF56281">
    <property type="entry name" value="Metallo-hydrolase/oxidoreductase"/>
    <property type="match status" value="1"/>
</dbReference>
<dbReference type="NCBIfam" id="TIGR00361">
    <property type="entry name" value="ComEC_Rec2"/>
    <property type="match status" value="1"/>
</dbReference>
<proteinExistence type="predicted"/>
<accession>A0A917ATI7</accession>
<evidence type="ECO:0000256" key="3">
    <source>
        <dbReference type="ARBA" id="ARBA00022692"/>
    </source>
</evidence>
<dbReference type="GO" id="GO:0005886">
    <property type="term" value="C:plasma membrane"/>
    <property type="evidence" value="ECO:0007669"/>
    <property type="project" value="UniProtKB-SubCell"/>
</dbReference>
<feature type="transmembrane region" description="Helical" evidence="6">
    <location>
        <begin position="178"/>
        <end position="198"/>
    </location>
</feature>
<dbReference type="Pfam" id="PF03772">
    <property type="entry name" value="Competence"/>
    <property type="match status" value="1"/>
</dbReference>
<dbReference type="InterPro" id="IPR036866">
    <property type="entry name" value="RibonucZ/Hydroxyglut_hydro"/>
</dbReference>
<feature type="transmembrane region" description="Helical" evidence="6">
    <location>
        <begin position="303"/>
        <end position="326"/>
    </location>
</feature>
<keyword evidence="5 6" id="KW-0472">Membrane</keyword>
<dbReference type="Gene3D" id="3.60.15.10">
    <property type="entry name" value="Ribonuclease Z/Hydroxyacylglutathione hydrolase-like"/>
    <property type="match status" value="1"/>
</dbReference>
<evidence type="ECO:0000259" key="7">
    <source>
        <dbReference type="SMART" id="SM00849"/>
    </source>
</evidence>
<evidence type="ECO:0000256" key="5">
    <source>
        <dbReference type="ARBA" id="ARBA00023136"/>
    </source>
</evidence>
<gene>
    <name evidence="8" type="primary">comEC</name>
    <name evidence="8" type="ORF">GCM10007140_25650</name>
</gene>
<evidence type="ECO:0000313" key="8">
    <source>
        <dbReference type="EMBL" id="GGE74673.1"/>
    </source>
</evidence>
<feature type="transmembrane region" description="Helical" evidence="6">
    <location>
        <begin position="365"/>
        <end position="383"/>
    </location>
</feature>
<dbReference type="NCBIfam" id="TIGR00360">
    <property type="entry name" value="ComEC_N-term"/>
    <property type="match status" value="1"/>
</dbReference>
<dbReference type="AlphaFoldDB" id="A0A917ATI7"/>
<keyword evidence="4 6" id="KW-1133">Transmembrane helix</keyword>
<name>A0A917ATI7_9BACI</name>
<dbReference type="Pfam" id="PF00753">
    <property type="entry name" value="Lactamase_B"/>
    <property type="match status" value="1"/>
</dbReference>
<feature type="transmembrane region" description="Helical" evidence="6">
    <location>
        <begin position="390"/>
        <end position="409"/>
    </location>
</feature>
<dbReference type="CDD" id="cd07731">
    <property type="entry name" value="ComA-like_MBL-fold"/>
    <property type="match status" value="1"/>
</dbReference>
<evidence type="ECO:0000256" key="6">
    <source>
        <dbReference type="SAM" id="Phobius"/>
    </source>
</evidence>
<dbReference type="Pfam" id="PF13567">
    <property type="entry name" value="DUF4131"/>
    <property type="match status" value="1"/>
</dbReference>
<dbReference type="EMBL" id="BMFK01000002">
    <property type="protein sequence ID" value="GGE74673.1"/>
    <property type="molecule type" value="Genomic_DNA"/>
</dbReference>
<keyword evidence="9" id="KW-1185">Reference proteome</keyword>
<feature type="transmembrane region" description="Helical" evidence="6">
    <location>
        <begin position="268"/>
        <end position="291"/>
    </location>
</feature>
<comment type="subcellular location">
    <subcellularLocation>
        <location evidence="1">Cell membrane</location>
        <topology evidence="1">Multi-pass membrane protein</topology>
    </subcellularLocation>
</comment>
<comment type="caution">
    <text evidence="8">The sequence shown here is derived from an EMBL/GenBank/DDBJ whole genome shotgun (WGS) entry which is preliminary data.</text>
</comment>
<evidence type="ECO:0000256" key="1">
    <source>
        <dbReference type="ARBA" id="ARBA00004651"/>
    </source>
</evidence>
<feature type="transmembrane region" description="Helical" evidence="6">
    <location>
        <begin position="242"/>
        <end position="261"/>
    </location>
</feature>
<dbReference type="InterPro" id="IPR035681">
    <property type="entry name" value="ComA-like_MBL"/>
</dbReference>
<sequence length="685" mass="78764">MSDPVVNGDRLHFDYRIQDEKVRLVYKIKTEEEKERLTFLHKGIRVLVSGELKEPPVVRNEHAFDYRQYLYHQRIHYMLHATSLSYQPGENSITSFLSKYRQQYLQYVREHFPLETIGFVQALIFGERQELEENVEEWYEVLGLVHLLAISGSHITLIMLVCYWLLLRVGVTRETATFLLFCILPLYMFMAGASPSVVRASITGMLVLVTIVAKKKEIALDLLASTCIVMLFYNPYYLVDVGFLLSFTVSAGLILSAHFVLSRGLSPLQSLLCMTIVSQCVALPITLYYFYEFSPYSIILNLFFVPFFSFMLLPLCVFSLLTSFLLPPLGDLFVLLLAFFIRVSNSILEICSSLPFARLTFGKPALWWMMLLYVSVIAFFISMERQKRTLRQFSFCAMTLLLFVQYIPLQSELRVTFVDVGQGDCIVIELPKQQQVYVIDTGGTIELEKEGWQQKRKSYDVGSDTVLPYLKSRGIKQIDKLILTHGDTDHIGAVDEVIKGIKVKEIVVGMKVKHPKLEEDVIALAKSRGIPVTTVQKGDTFGEEPYMFYVLAPTGIEKEENERSIVLYAVLGEYRWLFTGDLEEEGERMLVKNYQKLQVDVLKAGHHGSKTSTTEQLVEQINPKIVVISAGERNRYQHPHREVIERLQQRDITIFRTDKHGMVTYSFVENRGTFFTQIPYDANKE</sequence>
<evidence type="ECO:0000313" key="9">
    <source>
        <dbReference type="Proteomes" id="UP000605259"/>
    </source>
</evidence>
<dbReference type="InterPro" id="IPR025405">
    <property type="entry name" value="DUF4131"/>
</dbReference>
<keyword evidence="2" id="KW-1003">Cell membrane</keyword>
<dbReference type="InterPro" id="IPR001279">
    <property type="entry name" value="Metallo-B-lactamas"/>
</dbReference>
<dbReference type="InterPro" id="IPR004797">
    <property type="entry name" value="Competence_ComEC/Rec2"/>
</dbReference>
<evidence type="ECO:0000256" key="2">
    <source>
        <dbReference type="ARBA" id="ARBA00022475"/>
    </source>
</evidence>
<dbReference type="PANTHER" id="PTHR30619">
    <property type="entry name" value="DNA INTERNALIZATION/COMPETENCE PROTEIN COMEC/REC2"/>
    <property type="match status" value="1"/>
</dbReference>
<reference evidence="8" key="2">
    <citation type="submission" date="2020-09" db="EMBL/GenBank/DDBJ databases">
        <authorList>
            <person name="Sun Q."/>
            <person name="Zhou Y."/>
        </authorList>
    </citation>
    <scope>NUCLEOTIDE SEQUENCE</scope>
    <source>
        <strain evidence="8">CGMCC 1.12698</strain>
    </source>
</reference>